<protein>
    <submittedName>
        <fullName evidence="1">Uncharacterized protein</fullName>
    </submittedName>
</protein>
<dbReference type="EMBL" id="VJZD01000447">
    <property type="protein sequence ID" value="MPY38172.1"/>
    <property type="molecule type" value="Genomic_DNA"/>
</dbReference>
<dbReference type="OrthoDB" id="4230437at2"/>
<dbReference type="Proteomes" id="UP000325849">
    <property type="component" value="Unassembled WGS sequence"/>
</dbReference>
<evidence type="ECO:0000313" key="2">
    <source>
        <dbReference type="Proteomes" id="UP000325849"/>
    </source>
</evidence>
<evidence type="ECO:0000313" key="1">
    <source>
        <dbReference type="EMBL" id="MPY38172.1"/>
    </source>
</evidence>
<sequence>MNAQMPARPKIPNPADGRLQKFAYDLRLLGADQAPVAWIAQHPETTVSRAALYAALSGTRLPTHKTVGTLLRWWAGNPMDERPAEPEHLHEKPGWAWINRLPVGHEGAELAVEWMTRYERLVRDILFERDYEPRAPRVTISVPPEQQRFITELSALIGETGLQDDRWLLFDTRVSRVERYLAGEAMPTDEMFEWVVDRCMSFAPALDDYMERLDRLELSLRIARAARVRDRRHARTRRAEHG</sequence>
<organism evidence="1 2">
    <name type="scientific">Streptomyces adustus</name>
    <dbReference type="NCBI Taxonomy" id="1609272"/>
    <lineage>
        <taxon>Bacteria</taxon>
        <taxon>Bacillati</taxon>
        <taxon>Actinomycetota</taxon>
        <taxon>Actinomycetes</taxon>
        <taxon>Kitasatosporales</taxon>
        <taxon>Streptomycetaceae</taxon>
        <taxon>Streptomyces</taxon>
    </lineage>
</organism>
<reference evidence="1 2" key="1">
    <citation type="submission" date="2019-07" db="EMBL/GenBank/DDBJ databases">
        <title>New species of Amycolatopsis and Streptomyces.</title>
        <authorList>
            <person name="Duangmal K."/>
            <person name="Teo W.F.A."/>
            <person name="Lipun K."/>
        </authorList>
    </citation>
    <scope>NUCLEOTIDE SEQUENCE [LARGE SCALE GENOMIC DNA]</scope>
    <source>
        <strain evidence="1 2">NBRC 109810</strain>
    </source>
</reference>
<keyword evidence="2" id="KW-1185">Reference proteome</keyword>
<comment type="caution">
    <text evidence="1">The sequence shown here is derived from an EMBL/GenBank/DDBJ whole genome shotgun (WGS) entry which is preliminary data.</text>
</comment>
<dbReference type="AlphaFoldDB" id="A0A5N8VTQ0"/>
<gene>
    <name evidence="1" type="ORF">FNH09_45290</name>
</gene>
<accession>A0A5N8VTQ0</accession>
<proteinExistence type="predicted"/>
<dbReference type="RefSeq" id="WP_152895697.1">
    <property type="nucleotide sequence ID" value="NZ_VJZD01000447.1"/>
</dbReference>
<name>A0A5N8VTQ0_9ACTN</name>